<dbReference type="GO" id="GO:0071555">
    <property type="term" value="P:cell wall organization"/>
    <property type="evidence" value="ECO:0007669"/>
    <property type="project" value="UniProtKB-KW"/>
</dbReference>
<dbReference type="SUPFAM" id="SSF51126">
    <property type="entry name" value="Pectin lyase-like"/>
    <property type="match status" value="1"/>
</dbReference>
<evidence type="ECO:0000313" key="11">
    <source>
        <dbReference type="EMBL" id="KXS15208.1"/>
    </source>
</evidence>
<comment type="subcellular location">
    <subcellularLocation>
        <location evidence="1">Secreted</location>
    </subcellularLocation>
</comment>
<keyword evidence="4" id="KW-0732">Signal</keyword>
<evidence type="ECO:0000256" key="5">
    <source>
        <dbReference type="ARBA" id="ARBA00022801"/>
    </source>
</evidence>
<comment type="similarity">
    <text evidence="2 10">Belongs to the glycosyl hydrolase 28 family.</text>
</comment>
<evidence type="ECO:0000256" key="4">
    <source>
        <dbReference type="ARBA" id="ARBA00022729"/>
    </source>
</evidence>
<organism evidence="11 12">
    <name type="scientific">Gonapodya prolifera (strain JEL478)</name>
    <name type="common">Monoblepharis prolifera</name>
    <dbReference type="NCBI Taxonomy" id="1344416"/>
    <lineage>
        <taxon>Eukaryota</taxon>
        <taxon>Fungi</taxon>
        <taxon>Fungi incertae sedis</taxon>
        <taxon>Chytridiomycota</taxon>
        <taxon>Chytridiomycota incertae sedis</taxon>
        <taxon>Monoblepharidomycetes</taxon>
        <taxon>Monoblepharidales</taxon>
        <taxon>Gonapodyaceae</taxon>
        <taxon>Gonapodya</taxon>
    </lineage>
</organism>
<evidence type="ECO:0000256" key="2">
    <source>
        <dbReference type="ARBA" id="ARBA00008834"/>
    </source>
</evidence>
<reference evidence="11 12" key="1">
    <citation type="journal article" date="2015" name="Genome Biol. Evol.">
        <title>Phylogenomic analyses indicate that early fungi evolved digesting cell walls of algal ancestors of land plants.</title>
        <authorList>
            <person name="Chang Y."/>
            <person name="Wang S."/>
            <person name="Sekimoto S."/>
            <person name="Aerts A.L."/>
            <person name="Choi C."/>
            <person name="Clum A."/>
            <person name="LaButti K.M."/>
            <person name="Lindquist E.A."/>
            <person name="Yee Ngan C."/>
            <person name="Ohm R.A."/>
            <person name="Salamov A.A."/>
            <person name="Grigoriev I.V."/>
            <person name="Spatafora J.W."/>
            <person name="Berbee M.L."/>
        </authorList>
    </citation>
    <scope>NUCLEOTIDE SEQUENCE [LARGE SCALE GENOMIC DNA]</scope>
    <source>
        <strain evidence="11 12">JEL478</strain>
    </source>
</reference>
<evidence type="ECO:0000256" key="1">
    <source>
        <dbReference type="ARBA" id="ARBA00004613"/>
    </source>
</evidence>
<name>A0A139AEM1_GONPJ</name>
<gene>
    <name evidence="11" type="ORF">M427DRAFT_32442</name>
</gene>
<sequence length="174" mass="18948">MFDLLRISLLVTDNVSNGDIYNVLIRDHDEGGLDGLALSPLPNLLIEDVFCNQSGGKSMGSFKEGTAVENVHMRNIYSHFSAQFLMIKTHPNGNGFVRNCRFENFKDTTTAYGLQLSQYWPSSAAGPCSDTSGVQLSHLTFTNWVGLSNDASQRAPVFLNCSLPNPSNGLNSVG</sequence>
<keyword evidence="6" id="KW-1015">Disulfide bond</keyword>
<dbReference type="InterPro" id="IPR000743">
    <property type="entry name" value="Glyco_hydro_28"/>
</dbReference>
<evidence type="ECO:0000256" key="8">
    <source>
        <dbReference type="ARBA" id="ARBA00023295"/>
    </source>
</evidence>
<dbReference type="Gene3D" id="2.160.20.10">
    <property type="entry name" value="Single-stranded right-handed beta-helix, Pectin lyase-like"/>
    <property type="match status" value="1"/>
</dbReference>
<keyword evidence="8 10" id="KW-0326">Glycosidase</keyword>
<dbReference type="AlphaFoldDB" id="A0A139AEM1"/>
<protein>
    <submittedName>
        <fullName evidence="11">Glycoside hydrolase family 28 protein</fullName>
    </submittedName>
</protein>
<keyword evidence="5 10" id="KW-0378">Hydrolase</keyword>
<keyword evidence="3" id="KW-0964">Secreted</keyword>
<dbReference type="InterPro" id="IPR012334">
    <property type="entry name" value="Pectin_lyas_fold"/>
</dbReference>
<dbReference type="GO" id="GO:0004650">
    <property type="term" value="F:polygalacturonase activity"/>
    <property type="evidence" value="ECO:0007669"/>
    <property type="project" value="InterPro"/>
</dbReference>
<dbReference type="GO" id="GO:0005576">
    <property type="term" value="C:extracellular region"/>
    <property type="evidence" value="ECO:0007669"/>
    <property type="project" value="UniProtKB-SubCell"/>
</dbReference>
<evidence type="ECO:0000313" key="12">
    <source>
        <dbReference type="Proteomes" id="UP000070544"/>
    </source>
</evidence>
<dbReference type="STRING" id="1344416.A0A139AEM1"/>
<evidence type="ECO:0000256" key="7">
    <source>
        <dbReference type="ARBA" id="ARBA00023180"/>
    </source>
</evidence>
<evidence type="ECO:0000256" key="10">
    <source>
        <dbReference type="RuleBase" id="RU361169"/>
    </source>
</evidence>
<keyword evidence="7" id="KW-0325">Glycoprotein</keyword>
<evidence type="ECO:0000256" key="3">
    <source>
        <dbReference type="ARBA" id="ARBA00022525"/>
    </source>
</evidence>
<dbReference type="EMBL" id="KQ965763">
    <property type="protein sequence ID" value="KXS15208.1"/>
    <property type="molecule type" value="Genomic_DNA"/>
</dbReference>
<accession>A0A139AEM1</accession>
<proteinExistence type="inferred from homology"/>
<dbReference type="Proteomes" id="UP000070544">
    <property type="component" value="Unassembled WGS sequence"/>
</dbReference>
<dbReference type="InterPro" id="IPR011050">
    <property type="entry name" value="Pectin_lyase_fold/virulence"/>
</dbReference>
<dbReference type="GO" id="GO:0005975">
    <property type="term" value="P:carbohydrate metabolic process"/>
    <property type="evidence" value="ECO:0007669"/>
    <property type="project" value="InterPro"/>
</dbReference>
<dbReference type="GO" id="GO:0046576">
    <property type="term" value="F:rhamnogalacturonan alpha-L-rhamnopyranosyl-(1-&gt;4)-alpha-D-galactopyranosyluronide lyase activity"/>
    <property type="evidence" value="ECO:0007669"/>
    <property type="project" value="UniProtKB-ARBA"/>
</dbReference>
<dbReference type="OrthoDB" id="2268901at2759"/>
<dbReference type="Pfam" id="PF00295">
    <property type="entry name" value="Glyco_hydro_28"/>
    <property type="match status" value="1"/>
</dbReference>
<keyword evidence="9" id="KW-0961">Cell wall biogenesis/degradation</keyword>
<evidence type="ECO:0000256" key="6">
    <source>
        <dbReference type="ARBA" id="ARBA00023157"/>
    </source>
</evidence>
<evidence type="ECO:0000256" key="9">
    <source>
        <dbReference type="ARBA" id="ARBA00023316"/>
    </source>
</evidence>
<dbReference type="PANTHER" id="PTHR31736:SF19">
    <property type="entry name" value="PECTIN LYASE SUPERFAMILY PROTEIN-RELATED"/>
    <property type="match status" value="1"/>
</dbReference>
<dbReference type="PANTHER" id="PTHR31736">
    <property type="match status" value="1"/>
</dbReference>
<keyword evidence="12" id="KW-1185">Reference proteome</keyword>